<organism evidence="1 2">
    <name type="scientific">Tilletia indica</name>
    <dbReference type="NCBI Taxonomy" id="43049"/>
    <lineage>
        <taxon>Eukaryota</taxon>
        <taxon>Fungi</taxon>
        <taxon>Dikarya</taxon>
        <taxon>Basidiomycota</taxon>
        <taxon>Ustilaginomycotina</taxon>
        <taxon>Exobasidiomycetes</taxon>
        <taxon>Tilletiales</taxon>
        <taxon>Tilletiaceae</taxon>
        <taxon>Tilletia</taxon>
    </lineage>
</organism>
<comment type="caution">
    <text evidence="1">The sequence shown here is derived from an EMBL/GenBank/DDBJ whole genome shotgun (WGS) entry which is preliminary data.</text>
</comment>
<accession>A0A177TQC2</accession>
<name>A0A177TQC2_9BASI</name>
<keyword evidence="2" id="KW-1185">Reference proteome</keyword>
<reference evidence="1" key="2">
    <citation type="journal article" date="2019" name="IMA Fungus">
        <title>Genome sequencing and comparison of five Tilletia species to identify candidate genes for the detection of regulated species infecting wheat.</title>
        <authorList>
            <person name="Nguyen H.D.T."/>
            <person name="Sultana T."/>
            <person name="Kesanakurti P."/>
            <person name="Hambleton S."/>
        </authorList>
    </citation>
    <scope>NUCLEOTIDE SEQUENCE</scope>
    <source>
        <strain evidence="1">DAOMC 236416</strain>
    </source>
</reference>
<dbReference type="EMBL" id="LWDF02000062">
    <property type="protein sequence ID" value="KAE8258632.1"/>
    <property type="molecule type" value="Genomic_DNA"/>
</dbReference>
<evidence type="ECO:0000313" key="2">
    <source>
        <dbReference type="Proteomes" id="UP000077521"/>
    </source>
</evidence>
<dbReference type="Proteomes" id="UP000077521">
    <property type="component" value="Unassembled WGS sequence"/>
</dbReference>
<protein>
    <submittedName>
        <fullName evidence="1">Uncharacterized protein</fullName>
    </submittedName>
</protein>
<dbReference type="OrthoDB" id="3353217at2759"/>
<gene>
    <name evidence="1" type="ORF">A4X13_0g1553</name>
</gene>
<proteinExistence type="predicted"/>
<reference evidence="1" key="1">
    <citation type="submission" date="2016-04" db="EMBL/GenBank/DDBJ databases">
        <authorList>
            <person name="Nguyen H.D."/>
            <person name="Samba Siva P."/>
            <person name="Cullis J."/>
            <person name="Levesque C.A."/>
            <person name="Hambleton S."/>
        </authorList>
    </citation>
    <scope>NUCLEOTIDE SEQUENCE</scope>
    <source>
        <strain evidence="1">DAOMC 236416</strain>
    </source>
</reference>
<sequence length="152" mass="16570">MRFLAIITTLTLAASSAFALHPTTENTDPVTRALSSLPACQPPSSKTGIIRPKANATLYTEKPFLFSFCSPTYFKTSSKEILVGFENDGGDSANLVAINVSPSGYTQNLTFFSSEVSAGARKLVVYEVQNGYYNRYNFVKYIQPVKVKTSSS</sequence>
<dbReference type="AlphaFoldDB" id="A0A177TQC2"/>
<evidence type="ECO:0000313" key="1">
    <source>
        <dbReference type="EMBL" id="KAE8258632.1"/>
    </source>
</evidence>